<sequence length="65" mass="7402">MKRTVFGATGRTGRPLRRQALERGHEVVGHVRSPETIDHGDVSRFTLDRLEDDRHLREMPTVGPV</sequence>
<feature type="domain" description="NAD(P)-binding" evidence="1">
    <location>
        <begin position="7"/>
        <end position="40"/>
    </location>
</feature>
<dbReference type="Gene3D" id="3.40.50.720">
    <property type="entry name" value="NAD(P)-binding Rossmann-like Domain"/>
    <property type="match status" value="1"/>
</dbReference>
<dbReference type="EMBL" id="CP071463">
    <property type="protein sequence ID" value="QSW85447.1"/>
    <property type="molecule type" value="Genomic_DNA"/>
</dbReference>
<dbReference type="SUPFAM" id="SSF51735">
    <property type="entry name" value="NAD(P)-binding Rossmann-fold domains"/>
    <property type="match status" value="1"/>
</dbReference>
<dbReference type="InterPro" id="IPR036291">
    <property type="entry name" value="NAD(P)-bd_dom_sf"/>
</dbReference>
<dbReference type="GeneID" id="63182263"/>
<keyword evidence="3" id="KW-1185">Reference proteome</keyword>
<dbReference type="Proteomes" id="UP000663191">
    <property type="component" value="Chromosome"/>
</dbReference>
<evidence type="ECO:0000313" key="3">
    <source>
        <dbReference type="Proteomes" id="UP000663191"/>
    </source>
</evidence>
<dbReference type="AlphaFoldDB" id="A0A8A2U9Y0"/>
<dbReference type="RefSeq" id="WP_207270634.1">
    <property type="nucleotide sequence ID" value="NZ_CP071463.1"/>
</dbReference>
<evidence type="ECO:0000259" key="1">
    <source>
        <dbReference type="Pfam" id="PF13460"/>
    </source>
</evidence>
<organism evidence="2 3">
    <name type="scientific">Natrinema longum</name>
    <dbReference type="NCBI Taxonomy" id="370324"/>
    <lineage>
        <taxon>Archaea</taxon>
        <taxon>Methanobacteriati</taxon>
        <taxon>Methanobacteriota</taxon>
        <taxon>Stenosarchaea group</taxon>
        <taxon>Halobacteria</taxon>
        <taxon>Halobacteriales</taxon>
        <taxon>Natrialbaceae</taxon>
        <taxon>Natrinema</taxon>
    </lineage>
</organism>
<dbReference type="InterPro" id="IPR016040">
    <property type="entry name" value="NAD(P)-bd_dom"/>
</dbReference>
<accession>A0A8A2U9Y0</accession>
<gene>
    <name evidence="2" type="ORF">J0X27_00925</name>
</gene>
<dbReference type="KEGG" id="hlo:J0X27_00925"/>
<name>A0A8A2U9Y0_9EURY</name>
<evidence type="ECO:0000313" key="2">
    <source>
        <dbReference type="EMBL" id="QSW85447.1"/>
    </source>
</evidence>
<proteinExistence type="predicted"/>
<reference evidence="2 3" key="1">
    <citation type="journal article" date="2006" name="Int. J. Syst. Evol. Microbiol.">
        <title>Haloterrigena longa sp. nov. and Haloterrigena limicola sp. nov., extremely halophilic archaea isolated from a salt lake.</title>
        <authorList>
            <person name="Cui H.L."/>
            <person name="Tohty D."/>
            <person name="Zhou P.J."/>
            <person name="Liu S.J."/>
        </authorList>
    </citation>
    <scope>NUCLEOTIDE SEQUENCE [LARGE SCALE GENOMIC DNA]</scope>
    <source>
        <strain evidence="2 3">ABH32</strain>
    </source>
</reference>
<dbReference type="Pfam" id="PF13460">
    <property type="entry name" value="NAD_binding_10"/>
    <property type="match status" value="1"/>
</dbReference>
<protein>
    <submittedName>
        <fullName evidence="2">NAD(P)H-binding protein</fullName>
    </submittedName>
</protein>
<dbReference type="OrthoDB" id="7442at2157"/>